<evidence type="ECO:0000313" key="10">
    <source>
        <dbReference type="Proteomes" id="UP000051497"/>
    </source>
</evidence>
<dbReference type="PATRIC" id="fig|1590043.3.peg.261"/>
<evidence type="ECO:0000256" key="1">
    <source>
        <dbReference type="ARBA" id="ARBA00000985"/>
    </source>
</evidence>
<dbReference type="CDD" id="cd01359">
    <property type="entry name" value="Argininosuccinate_lyase"/>
    <property type="match status" value="1"/>
</dbReference>
<dbReference type="InterPro" id="IPR024083">
    <property type="entry name" value="Fumarase/histidase_N"/>
</dbReference>
<organism evidence="8">
    <name type="scientific">Candidatus Berkiella aquae</name>
    <dbReference type="NCBI Taxonomy" id="295108"/>
    <lineage>
        <taxon>Bacteria</taxon>
        <taxon>Pseudomonadati</taxon>
        <taxon>Pseudomonadota</taxon>
        <taxon>Gammaproteobacteria</taxon>
        <taxon>Candidatus Berkiellales</taxon>
        <taxon>Candidatus Berkiellaceae</taxon>
        <taxon>Candidatus Berkiella</taxon>
    </lineage>
</organism>
<accession>A0A0Q9Z0D0</accession>
<dbReference type="NCBIfam" id="TIGR00838">
    <property type="entry name" value="argH"/>
    <property type="match status" value="1"/>
</dbReference>
<evidence type="ECO:0000256" key="3">
    <source>
        <dbReference type="ARBA" id="ARBA00005552"/>
    </source>
</evidence>
<keyword evidence="10" id="KW-1185">Reference proteome</keyword>
<dbReference type="InterPro" id="IPR022761">
    <property type="entry name" value="Fumarate_lyase_N"/>
</dbReference>
<dbReference type="PANTHER" id="PTHR43814">
    <property type="entry name" value="ARGININOSUCCINATE LYASE"/>
    <property type="match status" value="1"/>
</dbReference>
<evidence type="ECO:0000256" key="2">
    <source>
        <dbReference type="ARBA" id="ARBA00004941"/>
    </source>
</evidence>
<dbReference type="PRINTS" id="PR00149">
    <property type="entry name" value="FUMRATELYASE"/>
</dbReference>
<dbReference type="InterPro" id="IPR009049">
    <property type="entry name" value="Argininosuccinate_lyase"/>
</dbReference>
<dbReference type="EMBL" id="LKAJ02000001">
    <property type="protein sequence ID" value="MCS5711920.1"/>
    <property type="molecule type" value="Genomic_DNA"/>
</dbReference>
<dbReference type="PRINTS" id="PR00145">
    <property type="entry name" value="ARGSUCLYASE"/>
</dbReference>
<dbReference type="GO" id="GO:0042450">
    <property type="term" value="P:L-arginine biosynthetic process via ornithine"/>
    <property type="evidence" value="ECO:0007669"/>
    <property type="project" value="UniProtKB-UniRule"/>
</dbReference>
<dbReference type="RefSeq" id="WP_075064903.1">
    <property type="nucleotide sequence ID" value="NZ_LKAJ02000001.1"/>
</dbReference>
<feature type="domain" description="Fumarate lyase N-terminal" evidence="7">
    <location>
        <begin position="25"/>
        <end position="301"/>
    </location>
</feature>
<reference evidence="9" key="3">
    <citation type="submission" date="2021-06" db="EMBL/GenBank/DDBJ databases">
        <title>Genomic Description and Analysis of Intracellular Bacteria, Candidatus Berkiella cookevillensis and Candidatus Berkiella aquae.</title>
        <authorList>
            <person name="Kidane D.T."/>
            <person name="Mehari Y.T."/>
            <person name="Rice F.C."/>
            <person name="Arivett B.A."/>
            <person name="Farone A.L."/>
            <person name="Berk S.G."/>
            <person name="Farone M.B."/>
        </authorList>
    </citation>
    <scope>NUCLEOTIDE SEQUENCE</scope>
    <source>
        <strain evidence="9">HT99</strain>
    </source>
</reference>
<reference evidence="8" key="1">
    <citation type="submission" date="2015-09" db="EMBL/GenBank/DDBJ databases">
        <title>Draft Genome Sequences of Two Novel Amoeba-resistant Intranuclear Bacteria, Candidatus Berkiella cookevillensis and Candidatus Berkiella aquae.</title>
        <authorList>
            <person name="Mehari Y.T."/>
            <person name="Arivett B.A."/>
            <person name="Farone A.L."/>
            <person name="Gunderson J.H."/>
            <person name="Farone M.B."/>
        </authorList>
    </citation>
    <scope>NUCLEOTIDE SEQUENCE [LARGE SCALE GENOMIC DNA]</scope>
    <source>
        <strain evidence="8">HT99</strain>
    </source>
</reference>
<name>A0A0Q9Z0D0_9GAMM</name>
<evidence type="ECO:0000256" key="4">
    <source>
        <dbReference type="ARBA" id="ARBA00012338"/>
    </source>
</evidence>
<keyword evidence="5 6" id="KW-0055">Arginine biosynthesis</keyword>
<gene>
    <name evidence="6 8" type="primary">argH</name>
    <name evidence="8" type="ORF">HT99x_00258</name>
    <name evidence="9" type="ORF">HT99x_010795</name>
</gene>
<dbReference type="Gene3D" id="1.20.200.10">
    <property type="entry name" value="Fumarase/aspartase (Central domain)"/>
    <property type="match status" value="1"/>
</dbReference>
<comment type="similarity">
    <text evidence="6">Belongs to the lyase 1 family. Argininosuccinate lyase subfamily.</text>
</comment>
<dbReference type="OrthoDB" id="9769623at2"/>
<sequence>MKLWEKGYQLDQLVETFMTGDDPYLDQSLIDYDCMGSIAHAKMLNKIGVLTVTECEQLTQELLSIIELNKAGKFIIQFQDEDVHTAIENALIAKLGDLGKKLHTARSRNDQVLLDMRLYAKDNLVQIIAEALNVCEVLYQFAKKHQQVPIPGRTHFQRAMPSSVGLWAGAFVESFLDNIELLKNAYQLINQCPLGSAASYGVSLDIDRQYTSVLLGFDRVQNNVLYVNNSRGKFESVILSGLVQVMNDLSKISTDIILFCAPEFGYFILPEKFCPGSSLMPQKRNPCPLELIRAKSATVQGMLFQVLEIIRGLPSGYNRDFQETKRPLMQGFEVTRLSLKVFASIFAELEVDKEQCIGSFTTELFATDKVLSLVREGIPFRDAYKKVANELDEVAFCDPVENILSKTHMGATGNLGLEFSLAKIKQHQLWLVAE</sequence>
<dbReference type="STRING" id="295108.HT99x_00258"/>
<evidence type="ECO:0000313" key="9">
    <source>
        <dbReference type="EMBL" id="MCS5711920.1"/>
    </source>
</evidence>
<dbReference type="InterPro" id="IPR008948">
    <property type="entry name" value="L-Aspartase-like"/>
</dbReference>
<dbReference type="Pfam" id="PF00206">
    <property type="entry name" value="Lyase_1"/>
    <property type="match status" value="1"/>
</dbReference>
<proteinExistence type="inferred from homology"/>
<dbReference type="SUPFAM" id="SSF48557">
    <property type="entry name" value="L-aspartase-like"/>
    <property type="match status" value="1"/>
</dbReference>
<comment type="subcellular location">
    <subcellularLocation>
        <location evidence="6">Cytoplasm</location>
    </subcellularLocation>
</comment>
<dbReference type="Gene3D" id="1.10.275.10">
    <property type="entry name" value="Fumarase/aspartase (N-terminal domain)"/>
    <property type="match status" value="1"/>
</dbReference>
<protein>
    <recommendedName>
        <fullName evidence="4 6">Argininosuccinate lyase</fullName>
        <shortName evidence="6">ASAL</shortName>
        <ecNumber evidence="4 6">4.3.2.1</ecNumber>
    </recommendedName>
    <alternativeName>
        <fullName evidence="6">Arginosuccinase</fullName>
    </alternativeName>
</protein>
<comment type="pathway">
    <text evidence="2 6">Amino-acid biosynthesis; L-arginine biosynthesis; L-arginine from L-ornithine and carbamoyl phosphate: step 3/3.</text>
</comment>
<dbReference type="EMBL" id="LKAJ01000001">
    <property type="protein sequence ID" value="KRG22718.1"/>
    <property type="molecule type" value="Genomic_DNA"/>
</dbReference>
<dbReference type="PROSITE" id="PS00163">
    <property type="entry name" value="FUMARATE_LYASES"/>
    <property type="match status" value="1"/>
</dbReference>
<keyword evidence="6 8" id="KW-0456">Lyase</keyword>
<evidence type="ECO:0000256" key="6">
    <source>
        <dbReference type="HAMAP-Rule" id="MF_00006"/>
    </source>
</evidence>
<evidence type="ECO:0000313" key="8">
    <source>
        <dbReference type="EMBL" id="KRG22718.1"/>
    </source>
</evidence>
<keyword evidence="6" id="KW-0963">Cytoplasm</keyword>
<comment type="caution">
    <text evidence="8">The sequence shown here is derived from an EMBL/GenBank/DDBJ whole genome shotgun (WGS) entry which is preliminary data.</text>
</comment>
<dbReference type="InterPro" id="IPR020557">
    <property type="entry name" value="Fumarate_lyase_CS"/>
</dbReference>
<dbReference type="GO" id="GO:0005829">
    <property type="term" value="C:cytosol"/>
    <property type="evidence" value="ECO:0007669"/>
    <property type="project" value="TreeGrafter"/>
</dbReference>
<evidence type="ECO:0000256" key="5">
    <source>
        <dbReference type="ARBA" id="ARBA00022571"/>
    </source>
</evidence>
<dbReference type="InterPro" id="IPR000362">
    <property type="entry name" value="Fumarate_lyase_fam"/>
</dbReference>
<dbReference type="PANTHER" id="PTHR43814:SF1">
    <property type="entry name" value="ARGININOSUCCINATE LYASE"/>
    <property type="match status" value="1"/>
</dbReference>
<dbReference type="UniPathway" id="UPA00068">
    <property type="reaction ID" value="UER00114"/>
</dbReference>
<dbReference type="AlphaFoldDB" id="A0A0Q9Z0D0"/>
<dbReference type="EC" id="4.3.2.1" evidence="4 6"/>
<dbReference type="GO" id="GO:0004056">
    <property type="term" value="F:argininosuccinate lyase activity"/>
    <property type="evidence" value="ECO:0007669"/>
    <property type="project" value="UniProtKB-UniRule"/>
</dbReference>
<comment type="similarity">
    <text evidence="3">In the N-terminal section; belongs to the lyase 1 family. Argininosuccinate lyase subfamily.</text>
</comment>
<evidence type="ECO:0000259" key="7">
    <source>
        <dbReference type="Pfam" id="PF00206"/>
    </source>
</evidence>
<keyword evidence="6" id="KW-0028">Amino-acid biosynthesis</keyword>
<dbReference type="HAMAP" id="MF_00006">
    <property type="entry name" value="Arg_succ_lyase"/>
    <property type="match status" value="1"/>
</dbReference>
<dbReference type="Gene3D" id="1.10.40.30">
    <property type="entry name" value="Fumarase/aspartase (C-terminal domain)"/>
    <property type="match status" value="1"/>
</dbReference>
<comment type="catalytic activity">
    <reaction evidence="1 6">
        <text>2-(N(omega)-L-arginino)succinate = fumarate + L-arginine</text>
        <dbReference type="Rhea" id="RHEA:24020"/>
        <dbReference type="ChEBI" id="CHEBI:29806"/>
        <dbReference type="ChEBI" id="CHEBI:32682"/>
        <dbReference type="ChEBI" id="CHEBI:57472"/>
        <dbReference type="EC" id="4.3.2.1"/>
    </reaction>
</comment>
<dbReference type="Proteomes" id="UP000051497">
    <property type="component" value="Unassembled WGS sequence"/>
</dbReference>
<reference evidence="9" key="2">
    <citation type="journal article" date="2016" name="Genome Announc.">
        <title>Draft Genome Sequences of Two Novel Amoeba-Resistant Intranuclear Bacteria, 'Candidatus Berkiella cookevillensis' and 'Candidatus Berkiella aquae'.</title>
        <authorList>
            <person name="Mehari Y.T."/>
            <person name="Arivett B.A."/>
            <person name="Farone A.L."/>
            <person name="Gunderson J.H."/>
            <person name="Farone M.B."/>
        </authorList>
    </citation>
    <scope>NUCLEOTIDE SEQUENCE</scope>
    <source>
        <strain evidence="9">HT99</strain>
    </source>
</reference>